<evidence type="ECO:0000313" key="11">
    <source>
        <dbReference type="EMBL" id="ACL17002.1"/>
    </source>
</evidence>
<dbReference type="PROSITE" id="PS50893">
    <property type="entry name" value="ABC_TRANSPORTER_2"/>
    <property type="match status" value="2"/>
</dbReference>
<dbReference type="KEGG" id="mpl:Mpal_1694"/>
<dbReference type="eggNOG" id="arCOG00188">
    <property type="taxonomic scope" value="Archaea"/>
</dbReference>
<dbReference type="InterPro" id="IPR015856">
    <property type="entry name" value="ABC_transpr_CbiO/EcfA_su"/>
</dbReference>
<evidence type="ECO:0000313" key="12">
    <source>
        <dbReference type="Proteomes" id="UP000002457"/>
    </source>
</evidence>
<dbReference type="OrthoDB" id="35850at2157"/>
<keyword evidence="8" id="KW-0472">Membrane</keyword>
<keyword evidence="6" id="KW-0067">ATP-binding</keyword>
<keyword evidence="7" id="KW-1278">Translocase</keyword>
<dbReference type="Proteomes" id="UP000002457">
    <property type="component" value="Chromosome"/>
</dbReference>
<dbReference type="GO" id="GO:0042626">
    <property type="term" value="F:ATPase-coupled transmembrane transporter activity"/>
    <property type="evidence" value="ECO:0007669"/>
    <property type="project" value="TreeGrafter"/>
</dbReference>
<evidence type="ECO:0000259" key="10">
    <source>
        <dbReference type="PROSITE" id="PS50893"/>
    </source>
</evidence>
<dbReference type="PANTHER" id="PTHR43553:SF21">
    <property type="entry name" value="ABC TRANSPORTER ATP-BINDING PROTEIN MA_1418-RELATED"/>
    <property type="match status" value="1"/>
</dbReference>
<evidence type="ECO:0000256" key="9">
    <source>
        <dbReference type="ARBA" id="ARBA00025157"/>
    </source>
</evidence>
<keyword evidence="12" id="KW-1185">Reference proteome</keyword>
<evidence type="ECO:0000256" key="1">
    <source>
        <dbReference type="ARBA" id="ARBA00004236"/>
    </source>
</evidence>
<dbReference type="PROSITE" id="PS00211">
    <property type="entry name" value="ABC_TRANSPORTER_1"/>
    <property type="match status" value="1"/>
</dbReference>
<proteinExistence type="inferred from homology"/>
<evidence type="ECO:0000256" key="5">
    <source>
        <dbReference type="ARBA" id="ARBA00022741"/>
    </source>
</evidence>
<evidence type="ECO:0000256" key="6">
    <source>
        <dbReference type="ARBA" id="ARBA00022840"/>
    </source>
</evidence>
<dbReference type="PANTHER" id="PTHR43553">
    <property type="entry name" value="HEAVY METAL TRANSPORTER"/>
    <property type="match status" value="1"/>
</dbReference>
<dbReference type="GO" id="GO:0005524">
    <property type="term" value="F:ATP binding"/>
    <property type="evidence" value="ECO:0007669"/>
    <property type="project" value="UniProtKB-KW"/>
</dbReference>
<dbReference type="Gene3D" id="3.40.50.300">
    <property type="entry name" value="P-loop containing nucleotide triphosphate hydrolases"/>
    <property type="match status" value="2"/>
</dbReference>
<dbReference type="SMART" id="SM00382">
    <property type="entry name" value="AAA"/>
    <property type="match status" value="2"/>
</dbReference>
<keyword evidence="3" id="KW-0813">Transport</keyword>
<comment type="subcellular location">
    <subcellularLocation>
        <location evidence="1">Cell membrane</location>
    </subcellularLocation>
</comment>
<dbReference type="STRING" id="521011.Mpal_1694"/>
<dbReference type="InterPro" id="IPR027417">
    <property type="entry name" value="P-loop_NTPase"/>
</dbReference>
<protein>
    <submittedName>
        <fullName evidence="11">ABC transporter related</fullName>
    </submittedName>
</protein>
<sequence precursor="true">MISLSHYSYTYPGVSTPALHDLSFSVKKGEVVIVTGPTGAGKTTLTLAASGILHHDYGGKATGEVAILGKDVSAFSGVEELGQHIGIVFDDADAQLIFTTVEEEIASGLENLDLPREELIRRMEHVLAITGTEELRDRAPYTLSGGQKQRVAIAATLALGTDILILDEPTSELDEEGSQMLFHILSDLKNEGKTVLLVEHKLDALITLADRMIFLDEGAIVAEGSPEDLLKDEKIRKVLHRDHLIVDESTCCRQTEYRVDTMTDPPVIEIRGLVHRYDQFEALKGIDLSISAGSFVALIGDNGSGKTSLIKHLNGLLRPTEGTIMIKGVDTASQQITELARIVGLVFQNPDTMLFEESVEREIAFGLKNLGVDDIDQRVSAVLDQVGLSGMQTVYPRSLSRGERQRLAVACIIAMQPAVIVLDEPTTGLDARESTRVMEIALALQQQGHTIVMVTHNMQIVQDYADRIVLLEKGMIIADTQYGGGGVICSRLCNTSA</sequence>
<evidence type="ECO:0000256" key="2">
    <source>
        <dbReference type="ARBA" id="ARBA00005417"/>
    </source>
</evidence>
<keyword evidence="4" id="KW-1003">Cell membrane</keyword>
<dbReference type="InterPro" id="IPR003593">
    <property type="entry name" value="AAA+_ATPase"/>
</dbReference>
<dbReference type="Pfam" id="PF00005">
    <property type="entry name" value="ABC_tran"/>
    <property type="match status" value="2"/>
</dbReference>
<dbReference type="HOGENOM" id="CLU_000604_86_7_2"/>
<evidence type="ECO:0000256" key="7">
    <source>
        <dbReference type="ARBA" id="ARBA00022967"/>
    </source>
</evidence>
<reference evidence="11 12" key="1">
    <citation type="journal article" date="2015" name="Genome Announc.">
        <title>Complete Genome Sequence of Methanosphaerula palustris E1-9CT, a Hydrogenotrophic Methanogen Isolated from a Minerotrophic Fen Peatland.</title>
        <authorList>
            <person name="Cadillo-Quiroz H."/>
            <person name="Browne P."/>
            <person name="Kyrpides N."/>
            <person name="Woyke T."/>
            <person name="Goodwin L."/>
            <person name="Detter C."/>
            <person name="Yavitt J.B."/>
            <person name="Zinder S.H."/>
        </authorList>
    </citation>
    <scope>NUCLEOTIDE SEQUENCE [LARGE SCALE GENOMIC DNA]</scope>
    <source>
        <strain evidence="12">ATCC BAA-1556 / DSM 19958 / E1-9c</strain>
    </source>
</reference>
<comment type="function">
    <text evidence="9">Probably part of an ABC transporter complex. Responsible for energy coupling to the transport system.</text>
</comment>
<dbReference type="GO" id="GO:0016887">
    <property type="term" value="F:ATP hydrolysis activity"/>
    <property type="evidence" value="ECO:0007669"/>
    <property type="project" value="InterPro"/>
</dbReference>
<comment type="similarity">
    <text evidence="2">Belongs to the ABC transporter superfamily.</text>
</comment>
<feature type="domain" description="ABC transporter" evidence="10">
    <location>
        <begin position="268"/>
        <end position="496"/>
    </location>
</feature>
<dbReference type="NCBIfam" id="NF010167">
    <property type="entry name" value="PRK13648.1"/>
    <property type="match status" value="2"/>
</dbReference>
<name>B8GJG1_METPE</name>
<organism evidence="11 12">
    <name type="scientific">Methanosphaerula palustris (strain ATCC BAA-1556 / DSM 19958 / E1-9c)</name>
    <dbReference type="NCBI Taxonomy" id="521011"/>
    <lineage>
        <taxon>Archaea</taxon>
        <taxon>Methanobacteriati</taxon>
        <taxon>Methanobacteriota</taxon>
        <taxon>Stenosarchaea group</taxon>
        <taxon>Methanomicrobia</taxon>
        <taxon>Methanomicrobiales</taxon>
        <taxon>Methanoregulaceae</taxon>
        <taxon>Methanosphaerula</taxon>
    </lineage>
</organism>
<evidence type="ECO:0000256" key="3">
    <source>
        <dbReference type="ARBA" id="ARBA00022448"/>
    </source>
</evidence>
<dbReference type="EMBL" id="CP001338">
    <property type="protein sequence ID" value="ACL17002.1"/>
    <property type="molecule type" value="Genomic_DNA"/>
</dbReference>
<dbReference type="AlphaFoldDB" id="B8GJG1"/>
<dbReference type="RefSeq" id="WP_012618321.1">
    <property type="nucleotide sequence ID" value="NC_011832.1"/>
</dbReference>
<dbReference type="GO" id="GO:0043190">
    <property type="term" value="C:ATP-binding cassette (ABC) transporter complex"/>
    <property type="evidence" value="ECO:0007669"/>
    <property type="project" value="TreeGrafter"/>
</dbReference>
<dbReference type="InterPro" id="IPR017871">
    <property type="entry name" value="ABC_transporter-like_CS"/>
</dbReference>
<evidence type="ECO:0000256" key="8">
    <source>
        <dbReference type="ARBA" id="ARBA00023136"/>
    </source>
</evidence>
<gene>
    <name evidence="11" type="ordered locus">Mpal_1694</name>
</gene>
<dbReference type="InterPro" id="IPR003439">
    <property type="entry name" value="ABC_transporter-like_ATP-bd"/>
</dbReference>
<dbReference type="CDD" id="cd03225">
    <property type="entry name" value="ABC_cobalt_CbiO_domain1"/>
    <property type="match status" value="2"/>
</dbReference>
<dbReference type="FunFam" id="3.40.50.300:FF:000224">
    <property type="entry name" value="Energy-coupling factor transporter ATP-binding protein EcfA"/>
    <property type="match status" value="2"/>
</dbReference>
<evidence type="ECO:0000256" key="4">
    <source>
        <dbReference type="ARBA" id="ARBA00022475"/>
    </source>
</evidence>
<accession>B8GJG1</accession>
<keyword evidence="5" id="KW-0547">Nucleotide-binding</keyword>
<dbReference type="GeneID" id="7271257"/>
<feature type="domain" description="ABC transporter" evidence="10">
    <location>
        <begin position="2"/>
        <end position="242"/>
    </location>
</feature>
<dbReference type="SUPFAM" id="SSF52540">
    <property type="entry name" value="P-loop containing nucleoside triphosphate hydrolases"/>
    <property type="match status" value="2"/>
</dbReference>
<dbReference type="InterPro" id="IPR050095">
    <property type="entry name" value="ECF_ABC_transporter_ATP-bd"/>
</dbReference>